<dbReference type="EMBL" id="JAWLIP010000007">
    <property type="protein sequence ID" value="MDV6227776.1"/>
    <property type="molecule type" value="Genomic_DNA"/>
</dbReference>
<dbReference type="CDD" id="cd03801">
    <property type="entry name" value="GT4_PimA-like"/>
    <property type="match status" value="1"/>
</dbReference>
<evidence type="ECO:0000313" key="3">
    <source>
        <dbReference type="EMBL" id="MDV6227776.1"/>
    </source>
</evidence>
<dbReference type="GO" id="GO:0016757">
    <property type="term" value="F:glycosyltransferase activity"/>
    <property type="evidence" value="ECO:0007669"/>
    <property type="project" value="UniProtKB-KW"/>
</dbReference>
<dbReference type="InterPro" id="IPR050194">
    <property type="entry name" value="Glycosyltransferase_grp1"/>
</dbReference>
<dbReference type="PANTHER" id="PTHR45947">
    <property type="entry name" value="SULFOQUINOVOSYL TRANSFERASE SQD2"/>
    <property type="match status" value="1"/>
</dbReference>
<gene>
    <name evidence="3" type="ORF">R2G56_15860</name>
</gene>
<dbReference type="EC" id="2.4.-.-" evidence="3"/>
<dbReference type="Pfam" id="PF00534">
    <property type="entry name" value="Glycos_transf_1"/>
    <property type="match status" value="1"/>
</dbReference>
<name>A0ABU4ANF0_9HYPH</name>
<protein>
    <submittedName>
        <fullName evidence="3">Glycosyltransferase family 4 protein</fullName>
        <ecNumber evidence="3">2.4.-.-</ecNumber>
    </submittedName>
</protein>
<evidence type="ECO:0000259" key="1">
    <source>
        <dbReference type="Pfam" id="PF00534"/>
    </source>
</evidence>
<keyword evidence="3" id="KW-0328">Glycosyltransferase</keyword>
<feature type="domain" description="Glycosyl transferase family 1" evidence="1">
    <location>
        <begin position="232"/>
        <end position="373"/>
    </location>
</feature>
<dbReference type="Gene3D" id="3.40.50.2000">
    <property type="entry name" value="Glycogen Phosphorylase B"/>
    <property type="match status" value="2"/>
</dbReference>
<keyword evidence="3" id="KW-0808">Transferase</keyword>
<evidence type="ECO:0000259" key="2">
    <source>
        <dbReference type="Pfam" id="PF13439"/>
    </source>
</evidence>
<dbReference type="InterPro" id="IPR028098">
    <property type="entry name" value="Glyco_trans_4-like_N"/>
</dbReference>
<dbReference type="Pfam" id="PF13439">
    <property type="entry name" value="Glyco_transf_4"/>
    <property type="match status" value="1"/>
</dbReference>
<keyword evidence="4" id="KW-1185">Reference proteome</keyword>
<dbReference type="Proteomes" id="UP001185659">
    <property type="component" value="Unassembled WGS sequence"/>
</dbReference>
<comment type="caution">
    <text evidence="3">The sequence shown here is derived from an EMBL/GenBank/DDBJ whole genome shotgun (WGS) entry which is preliminary data.</text>
</comment>
<organism evidence="3 4">
    <name type="scientific">Nitratireductor aquimarinus</name>
    <dbReference type="NCBI Taxonomy" id="889300"/>
    <lineage>
        <taxon>Bacteria</taxon>
        <taxon>Pseudomonadati</taxon>
        <taxon>Pseudomonadota</taxon>
        <taxon>Alphaproteobacteria</taxon>
        <taxon>Hyphomicrobiales</taxon>
        <taxon>Phyllobacteriaceae</taxon>
        <taxon>Nitratireductor</taxon>
    </lineage>
</organism>
<evidence type="ECO:0000313" key="4">
    <source>
        <dbReference type="Proteomes" id="UP001185659"/>
    </source>
</evidence>
<accession>A0ABU4ANF0</accession>
<dbReference type="InterPro" id="IPR001296">
    <property type="entry name" value="Glyco_trans_1"/>
</dbReference>
<sequence>MRPGRVVIINDRSAEIGGASNLSCLSARLLREAGVPVTFFAGDSPAQAGQPDAVHLGDRPLVERGRLAAFAGGLYNRNAHAALRGWIEAHDRPSTIYHVHGWSKILSPSIFRALMPVRGRVVLHAHDYFLACPNGGFINYPMASVCKLAPMSLRCLTTQCDKRGFHQKAWRSARHMMMQRFFALHSQPANIVLVHEAMRDYFARSGIDDSRMVTIRNPVEPFLRSGARPQAMRDFFFVGRLEPEKGFEDAAQAARLAGVPLHVIGEGAGRTVLENRYPEVTLHGWCNRARIAELMRTARCVVISSRVPEPFGLAALEAVGSGIPVVLPGHALLGRELTQAGAAFTFPTGGIEALAATLRRLADDDGLVAAMSDDALAVAPQLANTAQTWLSALLALYGSVLERASAEHGRRILRATRAKAAATETGRSLHRTSLER</sequence>
<dbReference type="RefSeq" id="WP_317561923.1">
    <property type="nucleotide sequence ID" value="NZ_JAWLIP010000007.1"/>
</dbReference>
<proteinExistence type="predicted"/>
<feature type="domain" description="Glycosyltransferase subfamily 4-like N-terminal" evidence="2">
    <location>
        <begin position="16"/>
        <end position="220"/>
    </location>
</feature>
<reference evidence="3 4" key="1">
    <citation type="submission" date="2023-10" db="EMBL/GenBank/DDBJ databases">
        <authorList>
            <person name="Venkata Ramana C."/>
            <person name="Sasikala C."/>
            <person name="Dhurka M."/>
        </authorList>
    </citation>
    <scope>NUCLEOTIDE SEQUENCE [LARGE SCALE GENOMIC DNA]</scope>
    <source>
        <strain evidence="3 4">KCTC 32151</strain>
    </source>
</reference>
<dbReference type="PANTHER" id="PTHR45947:SF3">
    <property type="entry name" value="SULFOQUINOVOSYL TRANSFERASE SQD2"/>
    <property type="match status" value="1"/>
</dbReference>
<dbReference type="SUPFAM" id="SSF53756">
    <property type="entry name" value="UDP-Glycosyltransferase/glycogen phosphorylase"/>
    <property type="match status" value="1"/>
</dbReference>